<name>A0A4R2MM01_RUBGE</name>
<dbReference type="Pfam" id="PF07690">
    <property type="entry name" value="MFS_1"/>
    <property type="match status" value="1"/>
</dbReference>
<evidence type="ECO:0000313" key="9">
    <source>
        <dbReference type="Proteomes" id="UP000295106"/>
    </source>
</evidence>
<keyword evidence="2" id="KW-1003">Cell membrane</keyword>
<dbReference type="InterPro" id="IPR036259">
    <property type="entry name" value="MFS_trans_sf"/>
</dbReference>
<feature type="transmembrane region" description="Helical" evidence="6">
    <location>
        <begin position="282"/>
        <end position="301"/>
    </location>
</feature>
<keyword evidence="5 6" id="KW-0472">Membrane</keyword>
<comment type="caution">
    <text evidence="8">The sequence shown here is derived from an EMBL/GenBank/DDBJ whole genome shotgun (WGS) entry which is preliminary data.</text>
</comment>
<evidence type="ECO:0000256" key="4">
    <source>
        <dbReference type="ARBA" id="ARBA00022989"/>
    </source>
</evidence>
<dbReference type="AlphaFoldDB" id="A0A4R2MM01"/>
<evidence type="ECO:0000256" key="2">
    <source>
        <dbReference type="ARBA" id="ARBA00022475"/>
    </source>
</evidence>
<dbReference type="GeneID" id="99684399"/>
<evidence type="ECO:0000256" key="6">
    <source>
        <dbReference type="SAM" id="Phobius"/>
    </source>
</evidence>
<accession>A0A4R2MM01</accession>
<feature type="domain" description="Major facilitator superfamily (MFS) profile" evidence="7">
    <location>
        <begin position="1"/>
        <end position="393"/>
    </location>
</feature>
<dbReference type="Gene3D" id="1.20.1250.20">
    <property type="entry name" value="MFS general substrate transporter like domains"/>
    <property type="match status" value="1"/>
</dbReference>
<dbReference type="GO" id="GO:0005886">
    <property type="term" value="C:plasma membrane"/>
    <property type="evidence" value="ECO:0007669"/>
    <property type="project" value="UniProtKB-SubCell"/>
</dbReference>
<reference evidence="8 9" key="1">
    <citation type="submission" date="2019-03" db="EMBL/GenBank/DDBJ databases">
        <title>Genomic Encyclopedia of Type Strains, Phase IV (KMG-IV): sequencing the most valuable type-strain genomes for metagenomic binning, comparative biology and taxonomic classification.</title>
        <authorList>
            <person name="Goeker M."/>
        </authorList>
    </citation>
    <scope>NUCLEOTIDE SEQUENCE [LARGE SCALE GENOMIC DNA]</scope>
    <source>
        <strain evidence="8 9">DSM 1709</strain>
    </source>
</reference>
<feature type="transmembrane region" description="Helical" evidence="6">
    <location>
        <begin position="108"/>
        <end position="132"/>
    </location>
</feature>
<dbReference type="Proteomes" id="UP000295106">
    <property type="component" value="Unassembled WGS sequence"/>
</dbReference>
<feature type="transmembrane region" description="Helical" evidence="6">
    <location>
        <begin position="172"/>
        <end position="191"/>
    </location>
</feature>
<keyword evidence="4 6" id="KW-1133">Transmembrane helix</keyword>
<evidence type="ECO:0000256" key="3">
    <source>
        <dbReference type="ARBA" id="ARBA00022692"/>
    </source>
</evidence>
<dbReference type="CDD" id="cd17324">
    <property type="entry name" value="MFS_NepI_like"/>
    <property type="match status" value="1"/>
</dbReference>
<feature type="transmembrane region" description="Helical" evidence="6">
    <location>
        <begin position="307"/>
        <end position="330"/>
    </location>
</feature>
<dbReference type="InterPro" id="IPR020846">
    <property type="entry name" value="MFS_dom"/>
</dbReference>
<feature type="transmembrane region" description="Helical" evidence="6">
    <location>
        <begin position="221"/>
        <end position="239"/>
    </location>
</feature>
<evidence type="ECO:0000313" key="8">
    <source>
        <dbReference type="EMBL" id="TCP04056.1"/>
    </source>
</evidence>
<evidence type="ECO:0000256" key="1">
    <source>
        <dbReference type="ARBA" id="ARBA00004651"/>
    </source>
</evidence>
<feature type="transmembrane region" description="Helical" evidence="6">
    <location>
        <begin position="12"/>
        <end position="31"/>
    </location>
</feature>
<feature type="transmembrane region" description="Helical" evidence="6">
    <location>
        <begin position="144"/>
        <end position="166"/>
    </location>
</feature>
<feature type="transmembrane region" description="Helical" evidence="6">
    <location>
        <begin position="51"/>
        <end position="71"/>
    </location>
</feature>
<keyword evidence="3 6" id="KW-0812">Transmembrane</keyword>
<dbReference type="PROSITE" id="PS50850">
    <property type="entry name" value="MFS"/>
    <property type="match status" value="1"/>
</dbReference>
<feature type="transmembrane region" description="Helical" evidence="6">
    <location>
        <begin position="342"/>
        <end position="363"/>
    </location>
</feature>
<protein>
    <submittedName>
        <fullName evidence="8">Transcriptional regulator</fullName>
    </submittedName>
</protein>
<proteinExistence type="predicted"/>
<gene>
    <name evidence="8" type="ORF">EV684_103305</name>
</gene>
<dbReference type="InterPro" id="IPR050189">
    <property type="entry name" value="MFS_Efflux_Transporters"/>
</dbReference>
<feature type="transmembrane region" description="Helical" evidence="6">
    <location>
        <begin position="251"/>
        <end position="270"/>
    </location>
</feature>
<sequence>MMKSLPLATPPSSNWSAVGSMSMCVALLIASEFMPVSLLTPIAHDLGATEGLAGQAISVSGCVAVLTSLLITGVAGSFDRRRLLCALTATMLLSLVLIALAPNFGLLMLARALLGVTIGGFWSLSTATLVQLVPAESMPRALSVLYLGNAAATAFAAPIGSFAGALVGWRGVFWGLVPLAAAALLWQWRALPSAATRQSQAQAQAQGQVLSLLRRAPVRRAVAGVMLAFGGAFTAFTYFRPFLERHGHADAAQLSLLLLALGVAGFPGTWAAGAQVQRHGEALLRLLPLALGLVTLALPWVGAAHWALALLLFAWGLLNAALPVAWFHWLTHGIADAPEAGGGLMVAAIQLSILLGAGVGGLLLDHVGVTAPLFGGAALLAAAAVSLGDGRRLRGACLPSTRCAAEPPAP</sequence>
<comment type="subcellular location">
    <subcellularLocation>
        <location evidence="1">Cell membrane</location>
        <topology evidence="1">Multi-pass membrane protein</topology>
    </subcellularLocation>
</comment>
<feature type="transmembrane region" description="Helical" evidence="6">
    <location>
        <begin position="83"/>
        <end position="102"/>
    </location>
</feature>
<evidence type="ECO:0000259" key="7">
    <source>
        <dbReference type="PROSITE" id="PS50850"/>
    </source>
</evidence>
<dbReference type="SUPFAM" id="SSF103473">
    <property type="entry name" value="MFS general substrate transporter"/>
    <property type="match status" value="1"/>
</dbReference>
<dbReference type="RefSeq" id="WP_242478366.1">
    <property type="nucleotide sequence ID" value="NZ_CP181386.1"/>
</dbReference>
<feature type="transmembrane region" description="Helical" evidence="6">
    <location>
        <begin position="369"/>
        <end position="388"/>
    </location>
</feature>
<organism evidence="8 9">
    <name type="scientific">Rubrivivax gelatinosus</name>
    <name type="common">Rhodocyclus gelatinosus</name>
    <name type="synonym">Rhodopseudomonas gelatinosa</name>
    <dbReference type="NCBI Taxonomy" id="28068"/>
    <lineage>
        <taxon>Bacteria</taxon>
        <taxon>Pseudomonadati</taxon>
        <taxon>Pseudomonadota</taxon>
        <taxon>Betaproteobacteria</taxon>
        <taxon>Burkholderiales</taxon>
        <taxon>Sphaerotilaceae</taxon>
        <taxon>Rubrivivax</taxon>
    </lineage>
</organism>
<dbReference type="PANTHER" id="PTHR43124">
    <property type="entry name" value="PURINE EFFLUX PUMP PBUE"/>
    <property type="match status" value="1"/>
</dbReference>
<evidence type="ECO:0000256" key="5">
    <source>
        <dbReference type="ARBA" id="ARBA00023136"/>
    </source>
</evidence>
<dbReference type="InterPro" id="IPR011701">
    <property type="entry name" value="MFS"/>
</dbReference>
<dbReference type="GO" id="GO:0022857">
    <property type="term" value="F:transmembrane transporter activity"/>
    <property type="evidence" value="ECO:0007669"/>
    <property type="project" value="InterPro"/>
</dbReference>
<dbReference type="EMBL" id="SLXD01000003">
    <property type="protein sequence ID" value="TCP04056.1"/>
    <property type="molecule type" value="Genomic_DNA"/>
</dbReference>
<dbReference type="PANTHER" id="PTHR43124:SF5">
    <property type="entry name" value="PURINE RIBONUCLEOSIDE EFFLUX PUMP NEPI"/>
    <property type="match status" value="1"/>
</dbReference>